<dbReference type="GO" id="GO:0007034">
    <property type="term" value="P:vacuolar transport"/>
    <property type="evidence" value="ECO:0007669"/>
    <property type="project" value="EnsemblFungi"/>
</dbReference>
<organism evidence="2 3">
    <name type="scientific">Eremothecium cymbalariae (strain CBS 270.75 / DBVPG 7215 / KCTC 17166 / NRRL Y-17582)</name>
    <name type="common">Yeast</name>
    <dbReference type="NCBI Taxonomy" id="931890"/>
    <lineage>
        <taxon>Eukaryota</taxon>
        <taxon>Fungi</taxon>
        <taxon>Dikarya</taxon>
        <taxon>Ascomycota</taxon>
        <taxon>Saccharomycotina</taxon>
        <taxon>Saccharomycetes</taxon>
        <taxon>Saccharomycetales</taxon>
        <taxon>Saccharomycetaceae</taxon>
        <taxon>Eremothecium</taxon>
    </lineage>
</organism>
<dbReference type="RefSeq" id="XP_003648485.1">
    <property type="nucleotide sequence ID" value="XM_003648437.1"/>
</dbReference>
<dbReference type="EMBL" id="CP002504">
    <property type="protein sequence ID" value="AET41668.1"/>
    <property type="molecule type" value="Genomic_DNA"/>
</dbReference>
<evidence type="ECO:0000313" key="3">
    <source>
        <dbReference type="Proteomes" id="UP000006790"/>
    </source>
</evidence>
<dbReference type="HOGENOM" id="CLU_088285_2_1_1"/>
<proteinExistence type="predicted"/>
<dbReference type="STRING" id="931890.G8JXU4"/>
<dbReference type="OMA" id="SGPDWFY"/>
<dbReference type="GO" id="GO:0005768">
    <property type="term" value="C:endosome"/>
    <property type="evidence" value="ECO:0007669"/>
    <property type="project" value="EnsemblFungi"/>
</dbReference>
<feature type="region of interest" description="Disordered" evidence="1">
    <location>
        <begin position="99"/>
        <end position="122"/>
    </location>
</feature>
<dbReference type="GeneID" id="11471557"/>
<dbReference type="PANTHER" id="PTHR28218:SF1">
    <property type="entry name" value="VPS4-ASSOCIATED PROTEIN 1"/>
    <property type="match status" value="1"/>
</dbReference>
<accession>G8JXU4</accession>
<dbReference type="PANTHER" id="PTHR28218">
    <property type="entry name" value="VPS4-ASSOCIATED PROTEIN 1"/>
    <property type="match status" value="1"/>
</dbReference>
<dbReference type="Proteomes" id="UP000006790">
    <property type="component" value="Chromosome 8"/>
</dbReference>
<gene>
    <name evidence="2" type="ordered locus">Ecym_8398</name>
</gene>
<evidence type="ECO:0008006" key="4">
    <source>
        <dbReference type="Google" id="ProtNLM"/>
    </source>
</evidence>
<sequence length="200" mass="22869">MENVYTKRKVSAASASTCLVCLKPTTTVMYNKSGQDWFYCCDLHILDNPQFAQPIYTSHYKERLKRVNELGAKLGSHSATHSGNWDSWITNLFTSAKVAPPETKSQPNSEKPPADPADAEPKETLSQLKLQYDKELSAVADIKKNTRTYSLSQVMFESRQQRLKHLSNVKEQNRMHQEAYSNTDPEDLLKRYNFPELPKP</sequence>
<protein>
    <recommendedName>
        <fullName evidence="4">VPS4-associated protein 1</fullName>
    </recommendedName>
</protein>
<dbReference type="AlphaFoldDB" id="G8JXU4"/>
<dbReference type="FunCoup" id="G8JXU4">
    <property type="interactions" value="20"/>
</dbReference>
<dbReference type="KEGG" id="erc:Ecym_8398"/>
<dbReference type="GO" id="GO:0001671">
    <property type="term" value="F:ATPase activator activity"/>
    <property type="evidence" value="ECO:0007669"/>
    <property type="project" value="EnsemblFungi"/>
</dbReference>
<feature type="region of interest" description="Disordered" evidence="1">
    <location>
        <begin position="167"/>
        <end position="200"/>
    </location>
</feature>
<evidence type="ECO:0000256" key="1">
    <source>
        <dbReference type="SAM" id="MobiDB-lite"/>
    </source>
</evidence>
<dbReference type="Pfam" id="PF08432">
    <property type="entry name" value="Vfa1"/>
    <property type="match status" value="1"/>
</dbReference>
<reference evidence="3" key="1">
    <citation type="journal article" date="2012" name="G3 (Bethesda)">
        <title>Pichia sorbitophila, an interspecies yeast hybrid reveals early steps of genome resolution following polyploidization.</title>
        <authorList>
            <person name="Leh Louis V."/>
            <person name="Despons L."/>
            <person name="Friedrich A."/>
            <person name="Martin T."/>
            <person name="Durrens P."/>
            <person name="Casaregola S."/>
            <person name="Neuveglise C."/>
            <person name="Fairhead C."/>
            <person name="Marck C."/>
            <person name="Cruz J.A."/>
            <person name="Straub M.L."/>
            <person name="Kugler V."/>
            <person name="Sacerdot C."/>
            <person name="Uzunov Z."/>
            <person name="Thierry A."/>
            <person name="Weiss S."/>
            <person name="Bleykasten C."/>
            <person name="De Montigny J."/>
            <person name="Jacques N."/>
            <person name="Jung P."/>
            <person name="Lemaire M."/>
            <person name="Mallet S."/>
            <person name="Morel G."/>
            <person name="Richard G.F."/>
            <person name="Sarkar A."/>
            <person name="Savel G."/>
            <person name="Schacherer J."/>
            <person name="Seret M.L."/>
            <person name="Talla E."/>
            <person name="Samson G."/>
            <person name="Jubin C."/>
            <person name="Poulain J."/>
            <person name="Vacherie B."/>
            <person name="Barbe V."/>
            <person name="Pelletier E."/>
            <person name="Sherman D.J."/>
            <person name="Westhof E."/>
            <person name="Weissenbach J."/>
            <person name="Baret P.V."/>
            <person name="Wincker P."/>
            <person name="Gaillardin C."/>
            <person name="Dujon B."/>
            <person name="Souciet J.L."/>
        </authorList>
    </citation>
    <scope>NUCLEOTIDE SEQUENCE [LARGE SCALE GENOMIC DNA]</scope>
    <source>
        <strain evidence="3">CBS 270.75 / DBVPG 7215 / KCTC 17166 / NRRL Y-17582</strain>
    </source>
</reference>
<name>G8JXU4_ERECY</name>
<dbReference type="InParanoid" id="G8JXU4"/>
<keyword evidence="3" id="KW-1185">Reference proteome</keyword>
<evidence type="ECO:0000313" key="2">
    <source>
        <dbReference type="EMBL" id="AET41668.1"/>
    </source>
</evidence>
<dbReference type="InterPro" id="IPR013640">
    <property type="entry name" value="Vfa1"/>
</dbReference>
<dbReference type="eggNOG" id="ENOG502RW3H">
    <property type="taxonomic scope" value="Eukaryota"/>
</dbReference>
<dbReference type="OrthoDB" id="2158714at2759"/>